<dbReference type="Pfam" id="PF20765">
    <property type="entry name" value="Phage_tail_terminator_8"/>
    <property type="match status" value="1"/>
</dbReference>
<protein>
    <recommendedName>
        <fullName evidence="3">Phage protein</fullName>
    </recommendedName>
</protein>
<dbReference type="InterPro" id="IPR049254">
    <property type="entry name" value="Phage_tail_terminator"/>
</dbReference>
<dbReference type="AlphaFoldDB" id="A0AA91ZSF2"/>
<name>A0AA91ZSF2_9BACI</name>
<dbReference type="RefSeq" id="WP_097894681.1">
    <property type="nucleotide sequence ID" value="NZ_NVOR01000057.1"/>
</dbReference>
<proteinExistence type="predicted"/>
<organism evidence="1 2">
    <name type="scientific">Bacillus pseudomycoides</name>
    <dbReference type="NCBI Taxonomy" id="64104"/>
    <lineage>
        <taxon>Bacteria</taxon>
        <taxon>Bacillati</taxon>
        <taxon>Bacillota</taxon>
        <taxon>Bacilli</taxon>
        <taxon>Bacillales</taxon>
        <taxon>Bacillaceae</taxon>
        <taxon>Bacillus</taxon>
        <taxon>Bacillus cereus group</taxon>
    </lineage>
</organism>
<evidence type="ECO:0008006" key="3">
    <source>
        <dbReference type="Google" id="ProtNLM"/>
    </source>
</evidence>
<dbReference type="Proteomes" id="UP000221020">
    <property type="component" value="Unassembled WGS sequence"/>
</dbReference>
<comment type="caution">
    <text evidence="1">The sequence shown here is derived from an EMBL/GenBank/DDBJ whole genome shotgun (WGS) entry which is preliminary data.</text>
</comment>
<dbReference type="EMBL" id="NVOR01000057">
    <property type="protein sequence ID" value="PED81670.1"/>
    <property type="molecule type" value="Genomic_DNA"/>
</dbReference>
<gene>
    <name evidence="1" type="ORF">CON65_15905</name>
</gene>
<reference evidence="1 2" key="1">
    <citation type="submission" date="2017-09" db="EMBL/GenBank/DDBJ databases">
        <title>Large-scale bioinformatics analysis of Bacillus genomes uncovers conserved roles of natural products in bacterial physiology.</title>
        <authorList>
            <consortium name="Agbiome Team Llc"/>
            <person name="Bleich R.M."/>
            <person name="Grubbs K.J."/>
            <person name="Santa Maria K.C."/>
            <person name="Allen S.E."/>
            <person name="Farag S."/>
            <person name="Shank E.A."/>
            <person name="Bowers A."/>
        </authorList>
    </citation>
    <scope>NUCLEOTIDE SEQUENCE [LARGE SCALE GENOMIC DNA]</scope>
    <source>
        <strain evidence="1 2">AFS092012</strain>
    </source>
</reference>
<accession>A0AA91ZSF2</accession>
<evidence type="ECO:0000313" key="2">
    <source>
        <dbReference type="Proteomes" id="UP000221020"/>
    </source>
</evidence>
<evidence type="ECO:0000313" key="1">
    <source>
        <dbReference type="EMBL" id="PED81670.1"/>
    </source>
</evidence>
<sequence length="149" mass="17401">MITYKDIKKAINSLLTKEFAIDINSNDVKEGFARPSFFVQFENSNRSGNESQVYKSLTVQIYYFPSDRHNYSIEVMEVQEQLENLFDLKLKVLDRFFNIDNTSATTTDGVLSFSFDIAFYEGREFEYNTTGVDYPVEPMEELDFEKAKE</sequence>